<keyword evidence="3" id="KW-0288">FMN</keyword>
<organism evidence="6 7">
    <name type="scientific">Dunaliella salina</name>
    <name type="common">Green alga</name>
    <name type="synonym">Protococcus salinus</name>
    <dbReference type="NCBI Taxonomy" id="3046"/>
    <lineage>
        <taxon>Eukaryota</taxon>
        <taxon>Viridiplantae</taxon>
        <taxon>Chlorophyta</taxon>
        <taxon>core chlorophytes</taxon>
        <taxon>Chlorophyceae</taxon>
        <taxon>CS clade</taxon>
        <taxon>Chlamydomonadales</taxon>
        <taxon>Dunaliellaceae</taxon>
        <taxon>Dunaliella</taxon>
    </lineage>
</organism>
<dbReference type="InterPro" id="IPR000262">
    <property type="entry name" value="FMN-dep_DH"/>
</dbReference>
<dbReference type="PANTHER" id="PTHR10578:SF107">
    <property type="entry name" value="2-HYDROXYACID OXIDASE 1"/>
    <property type="match status" value="1"/>
</dbReference>
<feature type="domain" description="FMN hydroxy acid dehydrogenase" evidence="5">
    <location>
        <begin position="1"/>
        <end position="93"/>
    </location>
</feature>
<dbReference type="Gene3D" id="3.20.20.70">
    <property type="entry name" value="Aldolase class I"/>
    <property type="match status" value="1"/>
</dbReference>
<evidence type="ECO:0000256" key="4">
    <source>
        <dbReference type="ARBA" id="ARBA00023002"/>
    </source>
</evidence>
<proteinExistence type="predicted"/>
<evidence type="ECO:0000313" key="7">
    <source>
        <dbReference type="Proteomes" id="UP000815325"/>
    </source>
</evidence>
<keyword evidence="4" id="KW-0560">Oxidoreductase</keyword>
<dbReference type="EMBL" id="MU069773">
    <property type="protein sequence ID" value="KAF5834132.1"/>
    <property type="molecule type" value="Genomic_DNA"/>
</dbReference>
<dbReference type="Proteomes" id="UP000815325">
    <property type="component" value="Unassembled WGS sequence"/>
</dbReference>
<gene>
    <name evidence="6" type="ORF">DUNSADRAFT_9293</name>
</gene>
<dbReference type="SUPFAM" id="SSF51395">
    <property type="entry name" value="FMN-linked oxidoreductases"/>
    <property type="match status" value="1"/>
</dbReference>
<dbReference type="PANTHER" id="PTHR10578">
    <property type="entry name" value="S -2-HYDROXY-ACID OXIDASE-RELATED"/>
    <property type="match status" value="1"/>
</dbReference>
<protein>
    <submittedName>
        <fullName evidence="6">FMN-dependent dehydrogenase-domain-containing protein</fullName>
    </submittedName>
</protein>
<comment type="caution">
    <text evidence="6">The sequence shown here is derived from an EMBL/GenBank/DDBJ whole genome shotgun (WGS) entry which is preliminary data.</text>
</comment>
<evidence type="ECO:0000256" key="1">
    <source>
        <dbReference type="ARBA" id="ARBA00001917"/>
    </source>
</evidence>
<keyword evidence="2" id="KW-0285">Flavoprotein</keyword>
<comment type="cofactor">
    <cofactor evidence="1">
        <name>FMN</name>
        <dbReference type="ChEBI" id="CHEBI:58210"/>
    </cofactor>
</comment>
<dbReference type="InterPro" id="IPR013785">
    <property type="entry name" value="Aldolase_TIM"/>
</dbReference>
<reference evidence="6" key="1">
    <citation type="submission" date="2017-08" db="EMBL/GenBank/DDBJ databases">
        <authorList>
            <person name="Polle J.E."/>
            <person name="Barry K."/>
            <person name="Cushman J."/>
            <person name="Schmutz J."/>
            <person name="Tran D."/>
            <person name="Hathwaick L.T."/>
            <person name="Yim W.C."/>
            <person name="Jenkins J."/>
            <person name="Mckie-Krisberg Z.M."/>
            <person name="Prochnik S."/>
            <person name="Lindquist E."/>
            <person name="Dockter R.B."/>
            <person name="Adam C."/>
            <person name="Molina H."/>
            <person name="Bunkerborg J."/>
            <person name="Jin E."/>
            <person name="Buchheim M."/>
            <person name="Magnuson J."/>
        </authorList>
    </citation>
    <scope>NUCLEOTIDE SEQUENCE</scope>
    <source>
        <strain evidence="6">CCAP 19/18</strain>
    </source>
</reference>
<evidence type="ECO:0000313" key="6">
    <source>
        <dbReference type="EMBL" id="KAF5834132.1"/>
    </source>
</evidence>
<dbReference type="InterPro" id="IPR037396">
    <property type="entry name" value="FMN_HAD"/>
</dbReference>
<name>A0ABQ7GHQ4_DUNSA</name>
<keyword evidence="7" id="KW-1185">Reference proteome</keyword>
<evidence type="ECO:0000259" key="5">
    <source>
        <dbReference type="PROSITE" id="PS51349"/>
    </source>
</evidence>
<accession>A0ABQ7GHQ4</accession>
<sequence length="233" mass="25234">MVQWEHKVVQESSKDVKRDGGIRRGTDVLKALALGADCVLLGRPVLYGLALAGQEGVERVIGLLKSELELGMALAGCPTLAHIGPQLILPPQPHPHALLLDIPWSQTKEPLHWGITRAATACERVEWDAPNCWQQPLDNEKHQRQALGYGRHRREANAAEALQGGVRSTESAAIQRLDPHRACKAERSSACGPHSCQHGADDCSCSVSPSVRDPLAMPVQHTYTAAGRPTAKL</sequence>
<dbReference type="PROSITE" id="PS51349">
    <property type="entry name" value="FMN_HYDROXY_ACID_DH_2"/>
    <property type="match status" value="1"/>
</dbReference>
<evidence type="ECO:0000256" key="2">
    <source>
        <dbReference type="ARBA" id="ARBA00022630"/>
    </source>
</evidence>
<dbReference type="Pfam" id="PF01070">
    <property type="entry name" value="FMN_dh"/>
    <property type="match status" value="1"/>
</dbReference>
<evidence type="ECO:0000256" key="3">
    <source>
        <dbReference type="ARBA" id="ARBA00022643"/>
    </source>
</evidence>